<dbReference type="EMBL" id="GGEC01069722">
    <property type="protein sequence ID" value="MBX50206.1"/>
    <property type="molecule type" value="Transcribed_RNA"/>
</dbReference>
<name>A0A2P2P616_RHIMU</name>
<organism evidence="1">
    <name type="scientific">Rhizophora mucronata</name>
    <name type="common">Asiatic mangrove</name>
    <dbReference type="NCBI Taxonomy" id="61149"/>
    <lineage>
        <taxon>Eukaryota</taxon>
        <taxon>Viridiplantae</taxon>
        <taxon>Streptophyta</taxon>
        <taxon>Embryophyta</taxon>
        <taxon>Tracheophyta</taxon>
        <taxon>Spermatophyta</taxon>
        <taxon>Magnoliopsida</taxon>
        <taxon>eudicotyledons</taxon>
        <taxon>Gunneridae</taxon>
        <taxon>Pentapetalae</taxon>
        <taxon>rosids</taxon>
        <taxon>fabids</taxon>
        <taxon>Malpighiales</taxon>
        <taxon>Rhizophoraceae</taxon>
        <taxon>Rhizophora</taxon>
    </lineage>
</organism>
<sequence length="14" mass="1650">MSISSYCFAYICFD</sequence>
<protein>
    <submittedName>
        <fullName evidence="1">Uncharacterized protein</fullName>
    </submittedName>
</protein>
<proteinExistence type="predicted"/>
<evidence type="ECO:0000313" key="1">
    <source>
        <dbReference type="EMBL" id="MBX50206.1"/>
    </source>
</evidence>
<accession>A0A2P2P616</accession>
<reference evidence="1" key="1">
    <citation type="submission" date="2018-02" db="EMBL/GenBank/DDBJ databases">
        <title>Rhizophora mucronata_Transcriptome.</title>
        <authorList>
            <person name="Meera S.P."/>
            <person name="Sreeshan A."/>
            <person name="Augustine A."/>
        </authorList>
    </citation>
    <scope>NUCLEOTIDE SEQUENCE</scope>
    <source>
        <tissue evidence="1">Leaf</tissue>
    </source>
</reference>